<dbReference type="Proteomes" id="UP001054945">
    <property type="component" value="Unassembled WGS sequence"/>
</dbReference>
<comment type="caution">
    <text evidence="1">The sequence shown here is derived from an EMBL/GenBank/DDBJ whole genome shotgun (WGS) entry which is preliminary data.</text>
</comment>
<gene>
    <name evidence="1" type="ORF">CEXT_118011</name>
</gene>
<dbReference type="AlphaFoldDB" id="A0AAV4XLN9"/>
<organism evidence="1 2">
    <name type="scientific">Caerostris extrusa</name>
    <name type="common">Bark spider</name>
    <name type="synonym">Caerostris bankana</name>
    <dbReference type="NCBI Taxonomy" id="172846"/>
    <lineage>
        <taxon>Eukaryota</taxon>
        <taxon>Metazoa</taxon>
        <taxon>Ecdysozoa</taxon>
        <taxon>Arthropoda</taxon>
        <taxon>Chelicerata</taxon>
        <taxon>Arachnida</taxon>
        <taxon>Araneae</taxon>
        <taxon>Araneomorphae</taxon>
        <taxon>Entelegynae</taxon>
        <taxon>Araneoidea</taxon>
        <taxon>Araneidae</taxon>
        <taxon>Caerostris</taxon>
    </lineage>
</organism>
<evidence type="ECO:0000313" key="2">
    <source>
        <dbReference type="Proteomes" id="UP001054945"/>
    </source>
</evidence>
<sequence length="84" mass="9673">MSDISEIAKYDFNYITQAEEPQIRHKSSFALFFPLEVLQIACLVLANFKQIVRQALWTRKIGHIYEIMGGRHVPIVVFPAHDDG</sequence>
<reference evidence="1 2" key="1">
    <citation type="submission" date="2021-06" db="EMBL/GenBank/DDBJ databases">
        <title>Caerostris extrusa draft genome.</title>
        <authorList>
            <person name="Kono N."/>
            <person name="Arakawa K."/>
        </authorList>
    </citation>
    <scope>NUCLEOTIDE SEQUENCE [LARGE SCALE GENOMIC DNA]</scope>
</reference>
<evidence type="ECO:0000313" key="1">
    <source>
        <dbReference type="EMBL" id="GIY96027.1"/>
    </source>
</evidence>
<dbReference type="EMBL" id="BPLR01000609">
    <property type="protein sequence ID" value="GIY96027.1"/>
    <property type="molecule type" value="Genomic_DNA"/>
</dbReference>
<keyword evidence="2" id="KW-1185">Reference proteome</keyword>
<name>A0AAV4XLN9_CAEEX</name>
<protein>
    <submittedName>
        <fullName evidence="1">Uncharacterized protein</fullName>
    </submittedName>
</protein>
<proteinExistence type="predicted"/>
<feature type="non-terminal residue" evidence="1">
    <location>
        <position position="84"/>
    </location>
</feature>
<accession>A0AAV4XLN9</accession>